<reference evidence="3" key="1">
    <citation type="journal article" date="2010" name="Nature">
        <title>The Amphimedon queenslandica genome and the evolution of animal complexity.</title>
        <authorList>
            <person name="Srivastava M."/>
            <person name="Simakov O."/>
            <person name="Chapman J."/>
            <person name="Fahey B."/>
            <person name="Gauthier M.E."/>
            <person name="Mitros T."/>
            <person name="Richards G.S."/>
            <person name="Conaco C."/>
            <person name="Dacre M."/>
            <person name="Hellsten U."/>
            <person name="Larroux C."/>
            <person name="Putnam N.H."/>
            <person name="Stanke M."/>
            <person name="Adamska M."/>
            <person name="Darling A."/>
            <person name="Degnan S.M."/>
            <person name="Oakley T.H."/>
            <person name="Plachetzki D.C."/>
            <person name="Zhai Y."/>
            <person name="Adamski M."/>
            <person name="Calcino A."/>
            <person name="Cummins S.F."/>
            <person name="Goodstein D.M."/>
            <person name="Harris C."/>
            <person name="Jackson D.J."/>
            <person name="Leys S.P."/>
            <person name="Shu S."/>
            <person name="Woodcroft B.J."/>
            <person name="Vervoort M."/>
            <person name="Kosik K.S."/>
            <person name="Manning G."/>
            <person name="Degnan B.M."/>
            <person name="Rokhsar D.S."/>
        </authorList>
    </citation>
    <scope>NUCLEOTIDE SEQUENCE [LARGE SCALE GENOMIC DNA]</scope>
</reference>
<feature type="compositionally biased region" description="Basic and acidic residues" evidence="1">
    <location>
        <begin position="103"/>
        <end position="116"/>
    </location>
</feature>
<proteinExistence type="predicted"/>
<dbReference type="InterPro" id="IPR009772">
    <property type="entry name" value="CDC123"/>
</dbReference>
<feature type="compositionally biased region" description="Polar residues" evidence="1">
    <location>
        <begin position="312"/>
        <end position="321"/>
    </location>
</feature>
<feature type="compositionally biased region" description="Low complexity" evidence="1">
    <location>
        <begin position="420"/>
        <end position="451"/>
    </location>
</feature>
<evidence type="ECO:0000256" key="1">
    <source>
        <dbReference type="SAM" id="MobiDB-lite"/>
    </source>
</evidence>
<feature type="region of interest" description="Disordered" evidence="1">
    <location>
        <begin position="1"/>
        <end position="153"/>
    </location>
</feature>
<dbReference type="OrthoDB" id="360540at2759"/>
<feature type="region of interest" description="Disordered" evidence="1">
    <location>
        <begin position="312"/>
        <end position="523"/>
    </location>
</feature>
<feature type="compositionally biased region" description="Basic and acidic residues" evidence="1">
    <location>
        <begin position="457"/>
        <end position="511"/>
    </location>
</feature>
<feature type="compositionally biased region" description="Basic and acidic residues" evidence="1">
    <location>
        <begin position="125"/>
        <end position="152"/>
    </location>
</feature>
<accession>A0A1X7VGN4</accession>
<feature type="compositionally biased region" description="Acidic residues" evidence="1">
    <location>
        <begin position="59"/>
        <end position="77"/>
    </location>
</feature>
<dbReference type="InParanoid" id="A0A1X7VGN4"/>
<organism evidence="2">
    <name type="scientific">Amphimedon queenslandica</name>
    <name type="common">Sponge</name>
    <dbReference type="NCBI Taxonomy" id="400682"/>
    <lineage>
        <taxon>Eukaryota</taxon>
        <taxon>Metazoa</taxon>
        <taxon>Porifera</taxon>
        <taxon>Demospongiae</taxon>
        <taxon>Heteroscleromorpha</taxon>
        <taxon>Haplosclerida</taxon>
        <taxon>Niphatidae</taxon>
        <taxon>Amphimedon</taxon>
    </lineage>
</organism>
<evidence type="ECO:0000313" key="2">
    <source>
        <dbReference type="EnsemblMetazoa" id="Aqu2.1.39231_001"/>
    </source>
</evidence>
<dbReference type="EnsemblMetazoa" id="XM_019993477.1">
    <property type="protein sequence ID" value="XP_019849036.1"/>
    <property type="gene ID" value="LOC105316818"/>
</dbReference>
<evidence type="ECO:0000313" key="3">
    <source>
        <dbReference type="Proteomes" id="UP000007879"/>
    </source>
</evidence>
<feature type="compositionally biased region" description="Basic and acidic residues" evidence="1">
    <location>
        <begin position="29"/>
        <end position="58"/>
    </location>
</feature>
<sequence>MADEVENPVVEETTGEEDKGFMEEVLAEVIRRTPEEDQKEGGDEEPEEKKEEGPKESDEQQPEESKEEEQPEESKEEDEGKKEEEEAAKSPANDDPEPTPATDDDKKTDETKKEETSEITEDTEKEAKEKKEASPKQSPEKKKKDRKTREPVEEIVVPHLLSDEALSEKGVPATEMESYKRFYLKQAFAPKTWYESLKDHTFETKFLTLSNEEVDLLLAMHHSPSDDPPELTDQHKETLEGLKEKIETIIKEYGEAGAFLRLNTKTPTDSVLERNDCDYIQSIQEGVTTEMEIENQFANAYLIWRSWRSSSFRESNTQPRGNNVLRRSLRRIQKSFRPATGGRTQSRSKEEGDSADPLAEENKKNEEDGKVAEEATPNVEATPTTESAGEGPITVEATIEGTQEPETQTTTETETKTAENSETQTAAAETTETETQTPQTETETANTGTEEAQTDDDSAKKEEEKKEEKGEEEGENKGEEGKVEEKEKDGEKEEETKKEEENKESRPKSLLKETSPPSEEHQMIKVKQETLQNKVLRGFMRTIFTRYRVKNADEAIALLTTSLLIKEELEQVKKFVEIEGTEAVLAIMKWVSTDLPRYPGMNFRAFVYNNMLTAVTQHDDILYVPNIARFKKTILSKIQYFFDNDLKPAMEKEGNYIVDLFLAPNKIFVTELHPFHQSTGACLFTWQQSQKVLMGGGGNGTAVELRHIHTPFKKCFTGLLPHWQTVCETVTQNKRGEDESTGNKCVIL</sequence>
<dbReference type="EnsemblMetazoa" id="Aqu2.1.39231_001">
    <property type="protein sequence ID" value="Aqu2.1.39231_001"/>
    <property type="gene ID" value="Aqu2.1.39231"/>
</dbReference>
<feature type="compositionally biased region" description="Basic and acidic residues" evidence="1">
    <location>
        <begin position="360"/>
        <end position="373"/>
    </location>
</feature>
<protein>
    <submittedName>
        <fullName evidence="2">Uncharacterized protein</fullName>
    </submittedName>
</protein>
<feature type="compositionally biased region" description="Low complexity" evidence="1">
    <location>
        <begin position="398"/>
        <end position="412"/>
    </location>
</feature>
<dbReference type="Proteomes" id="UP000007879">
    <property type="component" value="Unassembled WGS sequence"/>
</dbReference>
<dbReference type="STRING" id="400682.A0A1X7VGN4"/>
<dbReference type="Pfam" id="PF07065">
    <property type="entry name" value="D123"/>
    <property type="match status" value="1"/>
</dbReference>
<name>A0A1X7VGN4_AMPQE</name>
<keyword evidence="3" id="KW-1185">Reference proteome</keyword>
<gene>
    <name evidence="2" type="primary">105316818</name>
</gene>
<feature type="compositionally biased region" description="Basic and acidic residues" evidence="1">
    <location>
        <begin position="78"/>
        <end position="88"/>
    </location>
</feature>
<dbReference type="AlphaFoldDB" id="A0A1X7VGN4"/>
<reference evidence="2" key="2">
    <citation type="submission" date="2017-05" db="UniProtKB">
        <authorList>
            <consortium name="EnsemblMetazoa"/>
        </authorList>
    </citation>
    <scope>IDENTIFICATION</scope>
</reference>